<dbReference type="InterPro" id="IPR018391">
    <property type="entry name" value="PQQ_b-propeller_rpt"/>
</dbReference>
<comment type="caution">
    <text evidence="2">The sequence shown here is derived from an EMBL/GenBank/DDBJ whole genome shotgun (WGS) entry which is preliminary data.</text>
</comment>
<accession>A0A5C6M950</accession>
<dbReference type="InterPro" id="IPR011047">
    <property type="entry name" value="Quinoprotein_ADH-like_sf"/>
</dbReference>
<organism evidence="2 3">
    <name type="scientific">Planctomyces bekefii</name>
    <dbReference type="NCBI Taxonomy" id="1653850"/>
    <lineage>
        <taxon>Bacteria</taxon>
        <taxon>Pseudomonadati</taxon>
        <taxon>Planctomycetota</taxon>
        <taxon>Planctomycetia</taxon>
        <taxon>Planctomycetales</taxon>
        <taxon>Planctomycetaceae</taxon>
        <taxon>Planctomyces</taxon>
    </lineage>
</organism>
<evidence type="ECO:0000313" key="3">
    <source>
        <dbReference type="Proteomes" id="UP000321083"/>
    </source>
</evidence>
<dbReference type="InterPro" id="IPR015943">
    <property type="entry name" value="WD40/YVTN_repeat-like_dom_sf"/>
</dbReference>
<dbReference type="AlphaFoldDB" id="A0A5C6M950"/>
<feature type="non-terminal residue" evidence="2">
    <location>
        <position position="1"/>
    </location>
</feature>
<evidence type="ECO:0000313" key="2">
    <source>
        <dbReference type="EMBL" id="TWW09554.1"/>
    </source>
</evidence>
<evidence type="ECO:0000259" key="1">
    <source>
        <dbReference type="Pfam" id="PF13360"/>
    </source>
</evidence>
<dbReference type="PANTHER" id="PTHR34512:SF30">
    <property type="entry name" value="OUTER MEMBRANE PROTEIN ASSEMBLY FACTOR BAMB"/>
    <property type="match status" value="1"/>
</dbReference>
<name>A0A5C6M950_9PLAN</name>
<gene>
    <name evidence="2" type="ORF">E3A20_13160</name>
</gene>
<dbReference type="SUPFAM" id="SSF50998">
    <property type="entry name" value="Quinoprotein alcohol dehydrogenase-like"/>
    <property type="match status" value="1"/>
</dbReference>
<reference evidence="2 3" key="2">
    <citation type="submission" date="2019-08" db="EMBL/GenBank/DDBJ databases">
        <authorList>
            <person name="Henke P."/>
        </authorList>
    </citation>
    <scope>NUCLEOTIDE SEQUENCE [LARGE SCALE GENOMIC DNA]</scope>
    <source>
        <strain evidence="2">Phe10_nw2017</strain>
    </source>
</reference>
<proteinExistence type="predicted"/>
<dbReference type="InterPro" id="IPR002372">
    <property type="entry name" value="PQQ_rpt_dom"/>
</dbReference>
<dbReference type="SMART" id="SM00564">
    <property type="entry name" value="PQQ"/>
    <property type="match status" value="4"/>
</dbReference>
<sequence length="382" mass="41921">TVAGGYSGPAVSGGKVCITDYVTADNVKVDNFDRREFSGTERIHCLDEATGKVLWTHEYPVKYSISYPAGPRCTPVMHEGLVYALGAEGHLFCLSTDSGKVVWSHDLKKEYSTTAPLWGYAAHPLIDGDNLLTLAGGEGTHIVALNRLTGQEVWRSTSSGAQGQGYCPPTIINHGGARQLIMYKPDAVVSLDPATGKQYWSLPYEASNGSIIMSPVLSGNYLYAAGYSNKSLMMELDPARPAARELWRDKSNIICPVNVQPFLDKEVLYGFDQKGVLRALTIPDGKRLWETSDAIGKRPAGSETAFIVRQGSRYVLFNELGELLLAELTAEGYREIDRAKVIEPSNFAFGREVVWSMPAFANRHVYLRNDNQIICVDFAAAK</sequence>
<dbReference type="PANTHER" id="PTHR34512">
    <property type="entry name" value="CELL SURFACE PROTEIN"/>
    <property type="match status" value="1"/>
</dbReference>
<dbReference type="Pfam" id="PF13360">
    <property type="entry name" value="PQQ_2"/>
    <property type="match status" value="1"/>
</dbReference>
<dbReference type="Proteomes" id="UP000321083">
    <property type="component" value="Unassembled WGS sequence"/>
</dbReference>
<protein>
    <recommendedName>
        <fullName evidence="1">Pyrrolo-quinoline quinone repeat domain-containing protein</fullName>
    </recommendedName>
</protein>
<keyword evidence="3" id="KW-1185">Reference proteome</keyword>
<reference evidence="2 3" key="1">
    <citation type="submission" date="2019-08" db="EMBL/GenBank/DDBJ databases">
        <title>100 year-old enigma solved: identification of Planctomyces bekefii, the type genus and species of the phylum Planctomycetes.</title>
        <authorList>
            <person name="Svetlana D.N."/>
            <person name="Overmann J."/>
        </authorList>
    </citation>
    <scope>NUCLEOTIDE SEQUENCE [LARGE SCALE GENOMIC DNA]</scope>
    <source>
        <strain evidence="2">Phe10_nw2017</strain>
    </source>
</reference>
<dbReference type="Gene3D" id="2.130.10.10">
    <property type="entry name" value="YVTN repeat-like/Quinoprotein amine dehydrogenase"/>
    <property type="match status" value="1"/>
</dbReference>
<feature type="domain" description="Pyrrolo-quinoline quinone repeat" evidence="1">
    <location>
        <begin position="41"/>
        <end position="289"/>
    </location>
</feature>
<dbReference type="EMBL" id="SRHE01000240">
    <property type="protein sequence ID" value="TWW09554.1"/>
    <property type="molecule type" value="Genomic_DNA"/>
</dbReference>